<sequence length="92" mass="10509">MEGSWCKSTFTSSSRPIELDASSGIYRDYHTTIVSCPSLITKRNQDVVRIQELQPCHAMQRYRGRDPVRGDQYSVIDSACAPYTLLLQPFHQ</sequence>
<comment type="caution">
    <text evidence="1">The sequence shown here is derived from an EMBL/GenBank/DDBJ whole genome shotgun (WGS) entry which is preliminary data.</text>
</comment>
<evidence type="ECO:0000313" key="1">
    <source>
        <dbReference type="EMBL" id="CAG9581740.1"/>
    </source>
</evidence>
<accession>A0A8J2R8W8</accession>
<reference evidence="1" key="1">
    <citation type="submission" date="2021-09" db="EMBL/GenBank/DDBJ databases">
        <authorList>
            <person name="Martin H S."/>
        </authorList>
    </citation>
    <scope>NUCLEOTIDE SEQUENCE</scope>
</reference>
<evidence type="ECO:0000313" key="2">
    <source>
        <dbReference type="Proteomes" id="UP000789524"/>
    </source>
</evidence>
<organism evidence="1 2">
    <name type="scientific">Danaus chrysippus</name>
    <name type="common">African queen</name>
    <dbReference type="NCBI Taxonomy" id="151541"/>
    <lineage>
        <taxon>Eukaryota</taxon>
        <taxon>Metazoa</taxon>
        <taxon>Ecdysozoa</taxon>
        <taxon>Arthropoda</taxon>
        <taxon>Hexapoda</taxon>
        <taxon>Insecta</taxon>
        <taxon>Pterygota</taxon>
        <taxon>Neoptera</taxon>
        <taxon>Endopterygota</taxon>
        <taxon>Lepidoptera</taxon>
        <taxon>Glossata</taxon>
        <taxon>Ditrysia</taxon>
        <taxon>Papilionoidea</taxon>
        <taxon>Nymphalidae</taxon>
        <taxon>Danainae</taxon>
        <taxon>Danaini</taxon>
        <taxon>Danaina</taxon>
        <taxon>Danaus</taxon>
        <taxon>Anosia</taxon>
    </lineage>
</organism>
<name>A0A8J2R8W8_9NEOP</name>
<proteinExistence type="predicted"/>
<dbReference type="EMBL" id="CAKASE010000080">
    <property type="protein sequence ID" value="CAG9581740.1"/>
    <property type="molecule type" value="Genomic_DNA"/>
</dbReference>
<keyword evidence="2" id="KW-1185">Reference proteome</keyword>
<gene>
    <name evidence="1" type="ORF">DCHRY22_LOCUS14262</name>
</gene>
<protein>
    <submittedName>
        <fullName evidence="1">(African queen) hypothetical protein</fullName>
    </submittedName>
</protein>
<dbReference type="AlphaFoldDB" id="A0A8J2R8W8"/>
<dbReference type="Proteomes" id="UP000789524">
    <property type="component" value="Unassembled WGS sequence"/>
</dbReference>